<dbReference type="Proteomes" id="UP000789595">
    <property type="component" value="Unassembled WGS sequence"/>
</dbReference>
<dbReference type="GO" id="GO:0006004">
    <property type="term" value="P:fucose metabolic process"/>
    <property type="evidence" value="ECO:0007669"/>
    <property type="project" value="UniProtKB-KW"/>
</dbReference>
<dbReference type="OrthoDB" id="1882547at2759"/>
<gene>
    <name evidence="4" type="ORF">PECAL_1P20220</name>
</gene>
<sequence length="411" mass="44691">MPPHQACSRSGPATPIQISSGATIDERYLEYAAHGGFNNQRRNLFHGLLMAHALNRVLLLPPALSHRAAPHYGQCPSHVAPPSAILERFEKAAVNAEKAASIKKPQDLPSASLQRLLNFTQVADLVAVADLGAVDTSSIASALVKYDCTNTIWTFASSNGGCRARDGWRARGACRCRDVSKTLGTVSQPLLRIGSTFKGFDTDPIRSTVWGARLQRATLTYTDPMLHVARHASSKFARNRNYVALHLRGGDGEFRRRFHQTVRNAFKELITSYLARRKKATAPEVLPVPLYVASDTSYRTSREFREGLARLAAVVRKEAGGASGEAITVSYLRKVVPDAQKAVVEASDTPQNGRLLAHAPDLDMHLDLLICAHALLGFGGTAGSSVSSSIRTLRKYHLSDERAVVNSLADH</sequence>
<dbReference type="AlphaFoldDB" id="A0A8J2WXJ8"/>
<dbReference type="PANTHER" id="PTHR36050">
    <property type="entry name" value="O-FUCOSYLTRANSFERASE 30"/>
    <property type="match status" value="1"/>
</dbReference>
<evidence type="ECO:0000256" key="1">
    <source>
        <dbReference type="ARBA" id="ARBA00022679"/>
    </source>
</evidence>
<dbReference type="Gene3D" id="3.40.50.11350">
    <property type="match status" value="1"/>
</dbReference>
<reference evidence="4" key="1">
    <citation type="submission" date="2021-11" db="EMBL/GenBank/DDBJ databases">
        <authorList>
            <consortium name="Genoscope - CEA"/>
            <person name="William W."/>
        </authorList>
    </citation>
    <scope>NUCLEOTIDE SEQUENCE</scope>
</reference>
<comment type="caution">
    <text evidence="4">The sequence shown here is derived from an EMBL/GenBank/DDBJ whole genome shotgun (WGS) entry which is preliminary data.</text>
</comment>
<keyword evidence="2" id="KW-0294">Fucose metabolism</keyword>
<keyword evidence="5" id="KW-1185">Reference proteome</keyword>
<proteinExistence type="predicted"/>
<evidence type="ECO:0000256" key="3">
    <source>
        <dbReference type="ARBA" id="ARBA00023277"/>
    </source>
</evidence>
<keyword evidence="3" id="KW-0119">Carbohydrate metabolism</keyword>
<dbReference type="EMBL" id="CAKKNE010000001">
    <property type="protein sequence ID" value="CAH0365576.1"/>
    <property type="molecule type" value="Genomic_DNA"/>
</dbReference>
<keyword evidence="1" id="KW-0808">Transferase</keyword>
<name>A0A8J2WXJ8_9STRA</name>
<accession>A0A8J2WXJ8</accession>
<evidence type="ECO:0000313" key="5">
    <source>
        <dbReference type="Proteomes" id="UP000789595"/>
    </source>
</evidence>
<protein>
    <submittedName>
        <fullName evidence="4">Uncharacterized protein</fullName>
    </submittedName>
</protein>
<dbReference type="PANTHER" id="PTHR36050:SF1">
    <property type="entry name" value="O-FUCOSYLTRANSFERASE 30"/>
    <property type="match status" value="1"/>
</dbReference>
<dbReference type="GO" id="GO:0016740">
    <property type="term" value="F:transferase activity"/>
    <property type="evidence" value="ECO:0007669"/>
    <property type="project" value="UniProtKB-KW"/>
</dbReference>
<organism evidence="4 5">
    <name type="scientific">Pelagomonas calceolata</name>
    <dbReference type="NCBI Taxonomy" id="35677"/>
    <lineage>
        <taxon>Eukaryota</taxon>
        <taxon>Sar</taxon>
        <taxon>Stramenopiles</taxon>
        <taxon>Ochrophyta</taxon>
        <taxon>Pelagophyceae</taxon>
        <taxon>Pelagomonadales</taxon>
        <taxon>Pelagomonadaceae</taxon>
        <taxon>Pelagomonas</taxon>
    </lineage>
</organism>
<dbReference type="InterPro" id="IPR019378">
    <property type="entry name" value="GDP-Fuc_O-FucTrfase"/>
</dbReference>
<dbReference type="Pfam" id="PF10250">
    <property type="entry name" value="O-FucT"/>
    <property type="match status" value="1"/>
</dbReference>
<evidence type="ECO:0000256" key="2">
    <source>
        <dbReference type="ARBA" id="ARBA00023253"/>
    </source>
</evidence>
<evidence type="ECO:0000313" key="4">
    <source>
        <dbReference type="EMBL" id="CAH0365576.1"/>
    </source>
</evidence>